<dbReference type="EMBL" id="GL871074">
    <property type="protein sequence ID" value="EGC35010.1"/>
    <property type="molecule type" value="Genomic_DNA"/>
</dbReference>
<dbReference type="RefSeq" id="XP_003288438.1">
    <property type="nucleotide sequence ID" value="XM_003288390.1"/>
</dbReference>
<dbReference type="Gene3D" id="3.80.10.10">
    <property type="entry name" value="Ribonuclease Inhibitor"/>
    <property type="match status" value="1"/>
</dbReference>
<evidence type="ECO:0000313" key="1">
    <source>
        <dbReference type="EMBL" id="EGC35010.1"/>
    </source>
</evidence>
<name>F0ZLZ4_DICPU</name>
<dbReference type="InParanoid" id="F0ZLZ4"/>
<proteinExistence type="predicted"/>
<protein>
    <recommendedName>
        <fullName evidence="3">F-box domain-containing protein</fullName>
    </recommendedName>
</protein>
<reference evidence="2" key="1">
    <citation type="journal article" date="2011" name="Genome Biol.">
        <title>Comparative genomics of the social amoebae Dictyostelium discoideum and Dictyostelium purpureum.</title>
        <authorList>
            <consortium name="US DOE Joint Genome Institute (JGI-PGF)"/>
            <person name="Sucgang R."/>
            <person name="Kuo A."/>
            <person name="Tian X."/>
            <person name="Salerno W."/>
            <person name="Parikh A."/>
            <person name="Feasley C.L."/>
            <person name="Dalin E."/>
            <person name="Tu H."/>
            <person name="Huang E."/>
            <person name="Barry K."/>
            <person name="Lindquist E."/>
            <person name="Shapiro H."/>
            <person name="Bruce D."/>
            <person name="Schmutz J."/>
            <person name="Salamov A."/>
            <person name="Fey P."/>
            <person name="Gaudet P."/>
            <person name="Anjard C."/>
            <person name="Babu M.M."/>
            <person name="Basu S."/>
            <person name="Bushmanova Y."/>
            <person name="van der Wel H."/>
            <person name="Katoh-Kurasawa M."/>
            <person name="Dinh C."/>
            <person name="Coutinho P.M."/>
            <person name="Saito T."/>
            <person name="Elias M."/>
            <person name="Schaap P."/>
            <person name="Kay R.R."/>
            <person name="Henrissat B."/>
            <person name="Eichinger L."/>
            <person name="Rivero F."/>
            <person name="Putnam N.H."/>
            <person name="West C.M."/>
            <person name="Loomis W.F."/>
            <person name="Chisholm R.L."/>
            <person name="Shaulsky G."/>
            <person name="Strassmann J.E."/>
            <person name="Queller D.C."/>
            <person name="Kuspa A."/>
            <person name="Grigoriev I.V."/>
        </authorList>
    </citation>
    <scope>NUCLEOTIDE SEQUENCE [LARGE SCALE GENOMIC DNA]</scope>
    <source>
        <strain evidence="2">QSDP1</strain>
    </source>
</reference>
<dbReference type="GeneID" id="10501883"/>
<gene>
    <name evidence="1" type="ORF">DICPUDRAFT_92097</name>
</gene>
<dbReference type="AlphaFoldDB" id="F0ZLZ4"/>
<keyword evidence="2" id="KW-1185">Reference proteome</keyword>
<sequence>MRVCIDLPYSKSKEHSIFRSNIKNAEKVTELGLLNHDPSDTSMSSAIGTTTTINSLLFSTIFHNSNTFINLKRLYLITTNLDIKFLVSLKKHLPNLSGLHLSVWNTNVNSLFEMITSVFGSGLKELTIRFTTCLGIKYTPFSHTEYKLEDSMVEMLVRKCPNLEHFSFEGWLSNITVKSFQLLSTLKMRHLVLKNGPLTQTTCKPIWARVKIESMESPYQSNLISEHEIKNFVSNQPLLKVLEINTPQIDKFTNSKDFEKKQNRQDLNNNYDNFNNNHQQQQSPNIINSPDIEFDNLNSYLTNLQKHQKNLALSHNETSLSDDLVTFFIESCPSLKYLKIVDRLNSRSHIRANRNKYHKLPKFLSA</sequence>
<dbReference type="Proteomes" id="UP000001064">
    <property type="component" value="Unassembled WGS sequence"/>
</dbReference>
<evidence type="ECO:0000313" key="2">
    <source>
        <dbReference type="Proteomes" id="UP000001064"/>
    </source>
</evidence>
<dbReference type="OrthoDB" id="19844at2759"/>
<dbReference type="VEuPathDB" id="AmoebaDB:DICPUDRAFT_92097"/>
<accession>F0ZLZ4</accession>
<evidence type="ECO:0008006" key="3">
    <source>
        <dbReference type="Google" id="ProtNLM"/>
    </source>
</evidence>
<dbReference type="eggNOG" id="ENOG502RBJN">
    <property type="taxonomic scope" value="Eukaryota"/>
</dbReference>
<dbReference type="KEGG" id="dpp:DICPUDRAFT_92097"/>
<organism evidence="1 2">
    <name type="scientific">Dictyostelium purpureum</name>
    <name type="common">Slime mold</name>
    <dbReference type="NCBI Taxonomy" id="5786"/>
    <lineage>
        <taxon>Eukaryota</taxon>
        <taxon>Amoebozoa</taxon>
        <taxon>Evosea</taxon>
        <taxon>Eumycetozoa</taxon>
        <taxon>Dictyostelia</taxon>
        <taxon>Dictyosteliales</taxon>
        <taxon>Dictyosteliaceae</taxon>
        <taxon>Dictyostelium</taxon>
    </lineage>
</organism>
<dbReference type="STRING" id="5786.F0ZLZ4"/>
<dbReference type="InterPro" id="IPR032675">
    <property type="entry name" value="LRR_dom_sf"/>
</dbReference>